<dbReference type="EMBL" id="GBRH01195287">
    <property type="protein sequence ID" value="JAE02609.1"/>
    <property type="molecule type" value="Transcribed_RNA"/>
</dbReference>
<accession>A0A0A9EUG5</accession>
<reference evidence="1" key="1">
    <citation type="submission" date="2014-09" db="EMBL/GenBank/DDBJ databases">
        <authorList>
            <person name="Magalhaes I.L.F."/>
            <person name="Oliveira U."/>
            <person name="Santos F.R."/>
            <person name="Vidigal T.H.D.A."/>
            <person name="Brescovit A.D."/>
            <person name="Santos A.J."/>
        </authorList>
    </citation>
    <scope>NUCLEOTIDE SEQUENCE</scope>
    <source>
        <tissue evidence="1">Shoot tissue taken approximately 20 cm above the soil surface</tissue>
    </source>
</reference>
<evidence type="ECO:0000313" key="1">
    <source>
        <dbReference type="EMBL" id="JAE02609.1"/>
    </source>
</evidence>
<protein>
    <submittedName>
        <fullName evidence="1">Uncharacterized protein</fullName>
    </submittedName>
</protein>
<organism evidence="1">
    <name type="scientific">Arundo donax</name>
    <name type="common">Giant reed</name>
    <name type="synonym">Donax arundinaceus</name>
    <dbReference type="NCBI Taxonomy" id="35708"/>
    <lineage>
        <taxon>Eukaryota</taxon>
        <taxon>Viridiplantae</taxon>
        <taxon>Streptophyta</taxon>
        <taxon>Embryophyta</taxon>
        <taxon>Tracheophyta</taxon>
        <taxon>Spermatophyta</taxon>
        <taxon>Magnoliopsida</taxon>
        <taxon>Liliopsida</taxon>
        <taxon>Poales</taxon>
        <taxon>Poaceae</taxon>
        <taxon>PACMAD clade</taxon>
        <taxon>Arundinoideae</taxon>
        <taxon>Arundineae</taxon>
        <taxon>Arundo</taxon>
    </lineage>
</organism>
<sequence>MYNLSKDISIRVCSISPRTQVCRKRITVSSFEPYYRAHLTCPSRMNHAYYCAHLTCASRMKRAKTYLHYSPTVPIKMTHYIAYCF</sequence>
<proteinExistence type="predicted"/>
<dbReference type="AlphaFoldDB" id="A0A0A9EUG5"/>
<reference evidence="1" key="2">
    <citation type="journal article" date="2015" name="Data Brief">
        <title>Shoot transcriptome of the giant reed, Arundo donax.</title>
        <authorList>
            <person name="Barrero R.A."/>
            <person name="Guerrero F.D."/>
            <person name="Moolhuijzen P."/>
            <person name="Goolsby J.A."/>
            <person name="Tidwell J."/>
            <person name="Bellgard S.E."/>
            <person name="Bellgard M.I."/>
        </authorList>
    </citation>
    <scope>NUCLEOTIDE SEQUENCE</scope>
    <source>
        <tissue evidence="1">Shoot tissue taken approximately 20 cm above the soil surface</tissue>
    </source>
</reference>
<name>A0A0A9EUG5_ARUDO</name>